<keyword evidence="13" id="KW-1185">Reference proteome</keyword>
<evidence type="ECO:0000259" key="11">
    <source>
        <dbReference type="PROSITE" id="PS51085"/>
    </source>
</evidence>
<dbReference type="CDD" id="cd00207">
    <property type="entry name" value="fer2"/>
    <property type="match status" value="1"/>
</dbReference>
<evidence type="ECO:0000256" key="8">
    <source>
        <dbReference type="ARBA" id="ARBA00034078"/>
    </source>
</evidence>
<feature type="region of interest" description="Disordered" evidence="9">
    <location>
        <begin position="50"/>
        <end position="92"/>
    </location>
</feature>
<keyword evidence="6" id="KW-0408">Iron</keyword>
<dbReference type="InterPro" id="IPR001623">
    <property type="entry name" value="DnaJ_domain"/>
</dbReference>
<dbReference type="PANTHER" id="PTHR43112:SF3">
    <property type="entry name" value="FERREDOXIN-2, CHLOROPLASTIC"/>
    <property type="match status" value="1"/>
</dbReference>
<sequence>MDSPFDVLGVGPDADDAEVDRAYRRRVIEVHPDQGGSASEFHRVRTAYEQIMAGDVPDPIPDDAATAPGPDSAGVDDSDAGEDEETEQEGSRVEYLNYEVLDDHGWDLGDDDLFEKAADAGLAHEDYGQFLALPRESLLEAAENRGFAWPYACRGGACANCAVAVFEGEMDTPGDHILPSTMLDSDIRLSCMGGPVSDEMKVVYNVKHLPGLDELRLPPYPFDKARMND</sequence>
<keyword evidence="4" id="KW-0479">Metal-binding</keyword>
<comment type="similarity">
    <text evidence="1">Belongs to the 2Fe2S plant-type ferredoxin family.</text>
</comment>
<dbReference type="SUPFAM" id="SSF46565">
    <property type="entry name" value="Chaperone J-domain"/>
    <property type="match status" value="1"/>
</dbReference>
<evidence type="ECO:0000256" key="4">
    <source>
        <dbReference type="ARBA" id="ARBA00022723"/>
    </source>
</evidence>
<dbReference type="GO" id="GO:0046872">
    <property type="term" value="F:metal ion binding"/>
    <property type="evidence" value="ECO:0007669"/>
    <property type="project" value="UniProtKB-KW"/>
</dbReference>
<evidence type="ECO:0000313" key="13">
    <source>
        <dbReference type="Proteomes" id="UP000011513"/>
    </source>
</evidence>
<keyword evidence="3" id="KW-0001">2Fe-2S</keyword>
<feature type="compositionally biased region" description="Low complexity" evidence="9">
    <location>
        <begin position="53"/>
        <end position="73"/>
    </location>
</feature>
<evidence type="ECO:0000256" key="6">
    <source>
        <dbReference type="ARBA" id="ARBA00023004"/>
    </source>
</evidence>
<dbReference type="PATRIC" id="fig|1227487.5.peg.2321"/>
<dbReference type="InterPro" id="IPR053441">
    <property type="entry name" value="2Fe2S_Ferredoxin"/>
</dbReference>
<dbReference type="PROSITE" id="PS00197">
    <property type="entry name" value="2FE2S_FER_1"/>
    <property type="match status" value="1"/>
</dbReference>
<evidence type="ECO:0000256" key="7">
    <source>
        <dbReference type="ARBA" id="ARBA00023014"/>
    </source>
</evidence>
<evidence type="ECO:0000256" key="5">
    <source>
        <dbReference type="ARBA" id="ARBA00022982"/>
    </source>
</evidence>
<proteinExistence type="inferred from homology"/>
<evidence type="ECO:0000256" key="9">
    <source>
        <dbReference type="SAM" id="MobiDB-lite"/>
    </source>
</evidence>
<dbReference type="InterPro" id="IPR012675">
    <property type="entry name" value="Beta-grasp_dom_sf"/>
</dbReference>
<keyword evidence="7" id="KW-0411">Iron-sulfur</keyword>
<evidence type="ECO:0000256" key="1">
    <source>
        <dbReference type="ARBA" id="ARBA00007874"/>
    </source>
</evidence>
<feature type="domain" description="J" evidence="10">
    <location>
        <begin position="3"/>
        <end position="56"/>
    </location>
</feature>
<feature type="domain" description="2Fe-2S ferredoxin-type" evidence="11">
    <location>
        <begin position="118"/>
        <end position="208"/>
    </location>
</feature>
<gene>
    <name evidence="12" type="ORF">C474_11491</name>
</gene>
<dbReference type="SMART" id="SM00271">
    <property type="entry name" value="DnaJ"/>
    <property type="match status" value="1"/>
</dbReference>
<dbReference type="Gene3D" id="1.10.287.110">
    <property type="entry name" value="DnaJ domain"/>
    <property type="match status" value="1"/>
</dbReference>
<dbReference type="InterPro" id="IPR036010">
    <property type="entry name" value="2Fe-2S_ferredoxin-like_sf"/>
</dbReference>
<dbReference type="PROSITE" id="PS51085">
    <property type="entry name" value="2FE2S_FER_2"/>
    <property type="match status" value="1"/>
</dbReference>
<name>M0D6G5_HALPD</name>
<accession>M0D6G5</accession>
<dbReference type="Gene3D" id="3.10.20.30">
    <property type="match status" value="1"/>
</dbReference>
<dbReference type="NCBIfam" id="NF041393">
    <property type="entry name" value="Frdxn_Halo"/>
    <property type="match status" value="1"/>
</dbReference>
<dbReference type="eggNOG" id="arCOG02845">
    <property type="taxonomic scope" value="Archaea"/>
</dbReference>
<comment type="cofactor">
    <cofactor evidence="8">
        <name>[2Fe-2S] cluster</name>
        <dbReference type="ChEBI" id="CHEBI:190135"/>
    </cofactor>
</comment>
<reference evidence="12 13" key="1">
    <citation type="journal article" date="2014" name="PLoS Genet.">
        <title>Phylogenetically driven sequencing of extremely halophilic archaea reveals strategies for static and dynamic osmo-response.</title>
        <authorList>
            <person name="Becker E.A."/>
            <person name="Seitzer P.M."/>
            <person name="Tritt A."/>
            <person name="Larsen D."/>
            <person name="Krusor M."/>
            <person name="Yao A.I."/>
            <person name="Wu D."/>
            <person name="Madern D."/>
            <person name="Eisen J.A."/>
            <person name="Darling A.E."/>
            <person name="Facciotti M.T."/>
        </authorList>
    </citation>
    <scope>NUCLEOTIDE SEQUENCE [LARGE SCALE GENOMIC DNA]</scope>
    <source>
        <strain evidence="12 13">JCM 14848</strain>
    </source>
</reference>
<dbReference type="InterPro" id="IPR006058">
    <property type="entry name" value="2Fe2S_fd_BS"/>
</dbReference>
<dbReference type="InParanoid" id="M0D6G5"/>
<dbReference type="InterPro" id="IPR001041">
    <property type="entry name" value="2Fe-2S_ferredoxin-type"/>
</dbReference>
<dbReference type="PANTHER" id="PTHR43112">
    <property type="entry name" value="FERREDOXIN"/>
    <property type="match status" value="1"/>
</dbReference>
<comment type="caution">
    <text evidence="12">The sequence shown here is derived from an EMBL/GenBank/DDBJ whole genome shotgun (WGS) entry which is preliminary data.</text>
</comment>
<dbReference type="SUPFAM" id="SSF54292">
    <property type="entry name" value="2Fe-2S ferredoxin-like"/>
    <property type="match status" value="1"/>
</dbReference>
<dbReference type="EMBL" id="AOIV01000025">
    <property type="protein sequence ID" value="ELZ30433.1"/>
    <property type="molecule type" value="Genomic_DNA"/>
</dbReference>
<dbReference type="Proteomes" id="UP000011513">
    <property type="component" value="Unassembled WGS sequence"/>
</dbReference>
<keyword evidence="2" id="KW-0813">Transport</keyword>
<dbReference type="PRINTS" id="PR00625">
    <property type="entry name" value="JDOMAIN"/>
</dbReference>
<dbReference type="OrthoDB" id="195646at2157"/>
<dbReference type="GO" id="GO:0051537">
    <property type="term" value="F:2 iron, 2 sulfur cluster binding"/>
    <property type="evidence" value="ECO:0007669"/>
    <property type="project" value="UniProtKB-KW"/>
</dbReference>
<dbReference type="AlphaFoldDB" id="M0D6G5"/>
<organism evidence="12 13">
    <name type="scientific">Halogeometricum pallidum JCM 14848</name>
    <dbReference type="NCBI Taxonomy" id="1227487"/>
    <lineage>
        <taxon>Archaea</taxon>
        <taxon>Methanobacteriati</taxon>
        <taxon>Methanobacteriota</taxon>
        <taxon>Stenosarchaea group</taxon>
        <taxon>Halobacteria</taxon>
        <taxon>Halobacteriales</taxon>
        <taxon>Haloferacaceae</taxon>
        <taxon>Halogeometricum</taxon>
    </lineage>
</organism>
<dbReference type="CDD" id="cd06257">
    <property type="entry name" value="DnaJ"/>
    <property type="match status" value="1"/>
</dbReference>
<evidence type="ECO:0000259" key="10">
    <source>
        <dbReference type="PROSITE" id="PS50076"/>
    </source>
</evidence>
<protein>
    <submittedName>
        <fullName evidence="12">Ferredoxin</fullName>
    </submittedName>
</protein>
<dbReference type="RefSeq" id="WP_008386855.1">
    <property type="nucleotide sequence ID" value="NZ_AOIV01000025.1"/>
</dbReference>
<dbReference type="InterPro" id="IPR036869">
    <property type="entry name" value="J_dom_sf"/>
</dbReference>
<dbReference type="PROSITE" id="PS50076">
    <property type="entry name" value="DNAJ_2"/>
    <property type="match status" value="1"/>
</dbReference>
<keyword evidence="5" id="KW-0249">Electron transport</keyword>
<evidence type="ECO:0000256" key="3">
    <source>
        <dbReference type="ARBA" id="ARBA00022714"/>
    </source>
</evidence>
<dbReference type="Pfam" id="PF00226">
    <property type="entry name" value="DnaJ"/>
    <property type="match status" value="1"/>
</dbReference>
<evidence type="ECO:0000256" key="2">
    <source>
        <dbReference type="ARBA" id="ARBA00022448"/>
    </source>
</evidence>
<feature type="compositionally biased region" description="Acidic residues" evidence="9">
    <location>
        <begin position="74"/>
        <end position="88"/>
    </location>
</feature>
<evidence type="ECO:0000313" key="12">
    <source>
        <dbReference type="EMBL" id="ELZ30433.1"/>
    </source>
</evidence>
<dbReference type="Pfam" id="PF00111">
    <property type="entry name" value="Fer2"/>
    <property type="match status" value="1"/>
</dbReference>